<feature type="domain" description="NAD-specific glutamate dehydrogenase C-terminal" evidence="3">
    <location>
        <begin position="1257"/>
        <end position="1602"/>
    </location>
</feature>
<dbReference type="OrthoDB" id="9758052at2"/>
<evidence type="ECO:0000259" key="2">
    <source>
        <dbReference type="Pfam" id="PF05088"/>
    </source>
</evidence>
<dbReference type="InterPro" id="IPR024727">
    <property type="entry name" value="NAD_Glu_DH_N_ACT1"/>
</dbReference>
<dbReference type="InterPro" id="IPR046346">
    <property type="entry name" value="Aminoacid_DH-like_N_sf"/>
</dbReference>
<protein>
    <submittedName>
        <fullName evidence="7">NAD-glutamate dehydrogenase</fullName>
    </submittedName>
</protein>
<dbReference type="GO" id="GO:0006538">
    <property type="term" value="P:L-glutamate catabolic process"/>
    <property type="evidence" value="ECO:0007669"/>
    <property type="project" value="InterPro"/>
</dbReference>
<dbReference type="eggNOG" id="COG2902">
    <property type="taxonomic scope" value="Bacteria"/>
</dbReference>
<evidence type="ECO:0000259" key="6">
    <source>
        <dbReference type="Pfam" id="PF21077"/>
    </source>
</evidence>
<feature type="domain" description="NAD-glutamate dehydrogenase ACT3" evidence="6">
    <location>
        <begin position="546"/>
        <end position="611"/>
    </location>
</feature>
<dbReference type="GO" id="GO:0004069">
    <property type="term" value="F:L-aspartate:2-oxoglutarate aminotransferase activity"/>
    <property type="evidence" value="ECO:0007669"/>
    <property type="project" value="InterPro"/>
</dbReference>
<dbReference type="Pfam" id="PF21073">
    <property type="entry name" value="GDH_HM1"/>
    <property type="match status" value="1"/>
</dbReference>
<keyword evidence="1" id="KW-0560">Oxidoreductase</keyword>
<dbReference type="STRING" id="582402.Hbal_2433"/>
<dbReference type="SUPFAM" id="SSF53223">
    <property type="entry name" value="Aminoacid dehydrogenase-like, N-terminal domain"/>
    <property type="match status" value="1"/>
</dbReference>
<dbReference type="Pfam" id="PF21077">
    <property type="entry name" value="GDH_ACT3"/>
    <property type="match status" value="1"/>
</dbReference>
<dbReference type="Pfam" id="PF05088">
    <property type="entry name" value="Bac_GDH_CD"/>
    <property type="match status" value="1"/>
</dbReference>
<keyword evidence="8" id="KW-1185">Reference proteome</keyword>
<dbReference type="Pfam" id="PF21074">
    <property type="entry name" value="GDH_C"/>
    <property type="match status" value="1"/>
</dbReference>
<dbReference type="SUPFAM" id="SSF51735">
    <property type="entry name" value="NAD(P)-binding Rossmann-fold domains"/>
    <property type="match status" value="1"/>
</dbReference>
<dbReference type="GO" id="GO:0004352">
    <property type="term" value="F:glutamate dehydrogenase (NAD+) activity"/>
    <property type="evidence" value="ECO:0007669"/>
    <property type="project" value="InterPro"/>
</dbReference>
<dbReference type="InterPro" id="IPR007780">
    <property type="entry name" value="NAD_Glu_DH_bac"/>
</dbReference>
<feature type="domain" description="NAD-glutamate dehydrogenase ACT2" evidence="5">
    <location>
        <begin position="398"/>
        <end position="486"/>
    </location>
</feature>
<evidence type="ECO:0000259" key="5">
    <source>
        <dbReference type="Pfam" id="PF21076"/>
    </source>
</evidence>
<dbReference type="InterPro" id="IPR049064">
    <property type="entry name" value="NAD_Glu_DH_ACT3"/>
</dbReference>
<evidence type="ECO:0000259" key="3">
    <source>
        <dbReference type="Pfam" id="PF21074"/>
    </source>
</evidence>
<proteinExistence type="predicted"/>
<dbReference type="Proteomes" id="UP000002745">
    <property type="component" value="Chromosome"/>
</dbReference>
<organism evidence="7 8">
    <name type="scientific">Hirschia baltica (strain ATCC 49814 / DSM 5838 / IFAM 1418)</name>
    <dbReference type="NCBI Taxonomy" id="582402"/>
    <lineage>
        <taxon>Bacteria</taxon>
        <taxon>Pseudomonadati</taxon>
        <taxon>Pseudomonadota</taxon>
        <taxon>Alphaproteobacteria</taxon>
        <taxon>Hyphomonadales</taxon>
        <taxon>Hyphomonadaceae</taxon>
        <taxon>Hirschia</taxon>
    </lineage>
</organism>
<dbReference type="InterPro" id="IPR048381">
    <property type="entry name" value="GDH_C"/>
</dbReference>
<dbReference type="PIRSF" id="PIRSF036761">
    <property type="entry name" value="GDH_Mll4104"/>
    <property type="match status" value="1"/>
</dbReference>
<dbReference type="RefSeq" id="WP_015828263.1">
    <property type="nucleotide sequence ID" value="NC_012982.1"/>
</dbReference>
<dbReference type="InterPro" id="IPR028971">
    <property type="entry name" value="NAD-GDH_cat"/>
</dbReference>
<accession>C6XNG9</accession>
<dbReference type="EMBL" id="CP001678">
    <property type="protein sequence ID" value="ACT60113.1"/>
    <property type="molecule type" value="Genomic_DNA"/>
</dbReference>
<sequence length="1612" mass="179091">MAFQATNSSLAFAAEEILNSAAIKTKTKQSAKKLEARNEFLKQFCNSASMDEFAPFSADDAAINAIELWNFSLSLNTDQRTIRSRPCLGADEKDMQRHVFEIVGPDIPFLVDSAVAALVEAGVEITAIVHPVVDGSSLIQIHTPPLSNLRAAEIEKLLKLTFNDVSLATLDHDAMKKAMRDAAASILKMPVIEGRSSEELEEYANFLTWLEQDHFFFLGARTYSYSNNASSETGETTVLEPKIVGKGMGILQDVNRHVLSHGTEPAVLTPRIRSFLNEPSPIIVTKSNVRSRVHRRVYADYVGVKQLDKSGKVIGEIRFLGLFTAAAYTRMAKDVPLIRRKIQRVKEILDVGSSSYSTNALNNVLETYPRDELFQISEDDLARFSYSILSLYQRPRTRLFIRKDQFDRFVSALLFTPRDNYSPELRRQAHTAIAEAYEGRESAFYPSFNDGPLARVHFIIGLSPGHAEPDIDALDIKLRQMAESWEDGLARADRLLETPTPHLLGHHFNAAYKEAFAPEEAIKDLSLINNMKDDEEVLVRAYPSSKIGTTRCKIYRKNDVLELSDMVPVLENMGLRVLSETGFPIVSNADQDSRTTVWIHDLELQFSNPDTILDHKFEDAFVAVWNGHTEDDRFNQLVLHLGISWRQAALIRTLCRYRQQTGMDASQEVQINALVNHPEISSELVNLFDQRFDPSTGPENAAELKDRKIAGDLTSEAIVKALEHVSSLDDDRVLRRTMHLINAIQRTNFYQLTNDGVHYPHISIKIASQELEDLPAPKPFREIFVWSPVVEGVHLRFGPVARGGLRWSDRRDDFRTEVLGLVKAQQVKNAVIVPVGSKGGFFPKQLPTTGTREDFINGGIDAYKIFISALLQLTDNIKDGVAVRPQNVFAWDGDDPYLVVAADKGTATFSDIANGLSQAHEFWLDDAFASGGSVGYDHKKMGITARGAWEAVKRHFREMDKDIQNEPFTVIGIGDMSGDVFGNGMLLSKQTKLLAAFNHLHIFVDPSPDTATSYAERKRLFEMGRSSWTDYNSDLLSKGGKIFARADKSVELTPEIMEMTGLTEKSVTPGTLIRAILRMHAELLWFGGIGTYVKSEDEVHSQAGDKANDHLRLNGKELNVKVIGEGANLGVTQKGRIEFSRNGGRINTDAIDNSAGVDSSDHEVNIKILLTEAINAGELKVENRDALLASMTDDVAEHVLVNNYDQTGALTIMESSAVADLDAHAQFMSTLEAEDKLNRAVEFLPDTDAIAALKEQGLGLTRPEMSVLLAYAKNDLFAAIVDSDAPDDPAFQEYLKTYFPAALNKYDIPRANHRLKREIIATRLANRLVNMTGPVYPYEMRDASSVNIGTLVRASEAARAIFGLDDLCDRIDALDNKAPAEAQTLMRREIIGTLRQLTAGLVQPILRGDELADLVTNYTKGVVTLQASLYSCLSQFVQERIRNRADGFIAAGAPEDIAMDAASIRILATAREAVDVSRKTGWDIIPTARIQHALDEVIGLDKMRAAVRDIQLDGHWERLALQRVGDALPAQQSALSELVIMHAQKDGHKPETLSFDTAKEAVEMWLAPLKVEVNRVTGPIDQFDASDSWTLAKLVLVGDALREFVQNSVDRV</sequence>
<dbReference type="HOGENOM" id="CLU_003404_1_1_5"/>
<evidence type="ECO:0000256" key="1">
    <source>
        <dbReference type="ARBA" id="ARBA00023002"/>
    </source>
</evidence>
<gene>
    <name evidence="7" type="ordered locus">Hbal_2433</name>
</gene>
<evidence type="ECO:0000313" key="8">
    <source>
        <dbReference type="Proteomes" id="UP000002745"/>
    </source>
</evidence>
<evidence type="ECO:0000259" key="4">
    <source>
        <dbReference type="Pfam" id="PF21075"/>
    </source>
</evidence>
<dbReference type="Gene3D" id="3.40.50.720">
    <property type="entry name" value="NAD(P)-binding Rossmann-like Domain"/>
    <property type="match status" value="1"/>
</dbReference>
<feature type="domain" description="NAD-glutamate dehydrogenase catalytic" evidence="2">
    <location>
        <begin position="718"/>
        <end position="1212"/>
    </location>
</feature>
<dbReference type="Pfam" id="PF21076">
    <property type="entry name" value="GDH_ACT2"/>
    <property type="match status" value="1"/>
</dbReference>
<feature type="domain" description="NAD-glutamate dehydrogenase N-terminal ACT1" evidence="4">
    <location>
        <begin position="40"/>
        <end position="133"/>
    </location>
</feature>
<dbReference type="InterPro" id="IPR049062">
    <property type="entry name" value="NAD_Glu_DH_ACT2"/>
</dbReference>
<evidence type="ECO:0000313" key="7">
    <source>
        <dbReference type="EMBL" id="ACT60113.1"/>
    </source>
</evidence>
<dbReference type="InterPro" id="IPR049059">
    <property type="entry name" value="NAD_Glu_DH_HM1"/>
</dbReference>
<dbReference type="PANTHER" id="PTHR43403:SF1">
    <property type="entry name" value="NAD-SPECIFIC GLUTAMATE DEHYDROGENASE"/>
    <property type="match status" value="1"/>
</dbReference>
<dbReference type="Pfam" id="PF21078">
    <property type="entry name" value="GDH_HM3"/>
    <property type="match status" value="1"/>
</dbReference>
<reference evidence="8" key="1">
    <citation type="journal article" date="2011" name="J. Bacteriol.">
        <title>Genome sequences of eight morphologically diverse alphaproteobacteria.</title>
        <authorList>
            <consortium name="US DOE Joint Genome Institute"/>
            <person name="Brown P.J."/>
            <person name="Kysela D.T."/>
            <person name="Buechlein A."/>
            <person name="Hemmerich C."/>
            <person name="Brun Y.V."/>
        </authorList>
    </citation>
    <scope>NUCLEOTIDE SEQUENCE [LARGE SCALE GENOMIC DNA]</scope>
    <source>
        <strain evidence="8">ATCC 49814 / DSM 5838 / IFAM 1418</strain>
    </source>
</reference>
<dbReference type="InterPro" id="IPR036291">
    <property type="entry name" value="NAD(P)-bd_dom_sf"/>
</dbReference>
<dbReference type="PANTHER" id="PTHR43403">
    <property type="entry name" value="NAD-SPECIFIC GLUTAMATE DEHYDROGENASE"/>
    <property type="match status" value="1"/>
</dbReference>
<dbReference type="InterPro" id="IPR049056">
    <property type="entry name" value="NAD_Glu_DH_HM3"/>
</dbReference>
<name>C6XNG9_HIRBI</name>
<dbReference type="KEGG" id="hba:Hbal_2433"/>
<dbReference type="Pfam" id="PF21075">
    <property type="entry name" value="GDH_ACT1"/>
    <property type="match status" value="1"/>
</dbReference>